<dbReference type="RefSeq" id="XP_022511586.1">
    <property type="nucleotide sequence ID" value="XM_022656066.1"/>
</dbReference>
<dbReference type="EMBL" id="LVKK01000041">
    <property type="protein sequence ID" value="OAG39634.1"/>
    <property type="molecule type" value="Genomic_DNA"/>
</dbReference>
<accession>A0A177F5X3</accession>
<gene>
    <name evidence="2" type="ORF">AYO21_06102</name>
</gene>
<dbReference type="OrthoDB" id="10432225at2759"/>
<reference evidence="2 3" key="1">
    <citation type="submission" date="2016-03" db="EMBL/GenBank/DDBJ databases">
        <title>Draft genome sequence of the Fonsecaea monophora CBS 269.37.</title>
        <authorList>
            <person name="Bombassaro A."/>
            <person name="Vinicius W.A."/>
            <person name="De Hoog S."/>
            <person name="Sun J."/>
            <person name="Souza E.M."/>
            <person name="Raittz R.T."/>
            <person name="Costa F."/>
            <person name="Leao A.C."/>
            <person name="Tadra-Sfeir M.Z."/>
            <person name="Baura V."/>
            <person name="Balsanelli E."/>
            <person name="Pedrosa F.O."/>
            <person name="Moreno L.F."/>
            <person name="Steffens M.B."/>
            <person name="Xi L."/>
            <person name="Bocca A.L."/>
            <person name="Felipe M.S."/>
            <person name="Teixeira M."/>
            <person name="Telles Filho F.Q."/>
            <person name="Azevedo C.M."/>
            <person name="Gomes R."/>
            <person name="Vicente V.A."/>
        </authorList>
    </citation>
    <scope>NUCLEOTIDE SEQUENCE [LARGE SCALE GENOMIC DNA]</scope>
    <source>
        <strain evidence="2 3">CBS 269.37</strain>
    </source>
</reference>
<proteinExistence type="predicted"/>
<dbReference type="AlphaFoldDB" id="A0A177F5X3"/>
<name>A0A177F5X3_9EURO</name>
<feature type="compositionally biased region" description="Low complexity" evidence="1">
    <location>
        <begin position="124"/>
        <end position="134"/>
    </location>
</feature>
<dbReference type="Proteomes" id="UP000077002">
    <property type="component" value="Unassembled WGS sequence"/>
</dbReference>
<evidence type="ECO:0000256" key="1">
    <source>
        <dbReference type="SAM" id="MobiDB-lite"/>
    </source>
</evidence>
<feature type="region of interest" description="Disordered" evidence="1">
    <location>
        <begin position="1"/>
        <end position="25"/>
    </location>
</feature>
<evidence type="ECO:0000313" key="2">
    <source>
        <dbReference type="EMBL" id="OAG39634.1"/>
    </source>
</evidence>
<protein>
    <submittedName>
        <fullName evidence="2">Uncharacterized protein</fullName>
    </submittedName>
</protein>
<organism evidence="2 3">
    <name type="scientific">Fonsecaea monophora</name>
    <dbReference type="NCBI Taxonomy" id="254056"/>
    <lineage>
        <taxon>Eukaryota</taxon>
        <taxon>Fungi</taxon>
        <taxon>Dikarya</taxon>
        <taxon>Ascomycota</taxon>
        <taxon>Pezizomycotina</taxon>
        <taxon>Eurotiomycetes</taxon>
        <taxon>Chaetothyriomycetidae</taxon>
        <taxon>Chaetothyriales</taxon>
        <taxon>Herpotrichiellaceae</taxon>
        <taxon>Fonsecaea</taxon>
    </lineage>
</organism>
<sequence length="134" mass="14878">MSLRLVDPLSEFHEEAEKESDDDDDDLIRATYPFDTGLGLELGLLLHFMHDLPQIGGGLVRQTHAGISAGPQGDREAGEYHGMHRGDPAAGGIQLKLGFAVLVPLLCDNPHATQQHKQQERRQQQQNQNQKHKV</sequence>
<feature type="region of interest" description="Disordered" evidence="1">
    <location>
        <begin position="64"/>
        <end position="85"/>
    </location>
</feature>
<feature type="region of interest" description="Disordered" evidence="1">
    <location>
        <begin position="112"/>
        <end position="134"/>
    </location>
</feature>
<dbReference type="GeneID" id="34601264"/>
<comment type="caution">
    <text evidence="2">The sequence shown here is derived from an EMBL/GenBank/DDBJ whole genome shotgun (WGS) entry which is preliminary data.</text>
</comment>
<feature type="compositionally biased region" description="Basic and acidic residues" evidence="1">
    <location>
        <begin position="73"/>
        <end position="85"/>
    </location>
</feature>
<keyword evidence="3" id="KW-1185">Reference proteome</keyword>
<evidence type="ECO:0000313" key="3">
    <source>
        <dbReference type="Proteomes" id="UP000077002"/>
    </source>
</evidence>